<proteinExistence type="predicted"/>
<dbReference type="EMBL" id="CAFZ01000437">
    <property type="protein sequence ID" value="CCA75362.1"/>
    <property type="molecule type" value="Genomic_DNA"/>
</dbReference>
<dbReference type="OMA" id="RTNDEMC"/>
<dbReference type="HOGENOM" id="CLU_010693_2_0_1"/>
<dbReference type="eggNOG" id="ENOG502SYB6">
    <property type="taxonomic scope" value="Eukaryota"/>
</dbReference>
<sequence>MDGRPNLLLHNLGDSHKKADAIFTEAKVVLCNTSGSGKTRVLLDGLSNRWGFYLTAEPSLDHIGSSDLGYMIDRMSGKAGWASGVFDGVSNRRVTQSKSQTNEKIAKLGVSRILFARWSILKVFLEVAKQVHGSLPPNIKESWLLFQILSPTSDVFRQFIDSCLAGVDTDQQIPRIHLFDDESTLFYYVLDQIQEAEHALMGCFSDSSGLQRGSLLLPLVQRLLDDNHHVILSGVSFSLDHLPTATTSQVQWHIHHQMDDLSDPNRQEAYIRRYLPETFLASDVGRELVKRMWESCRGRPIFTTAVLEKLMIGEWHTYGPSSPMTVLNAYSSLKVKLEIGFHNWFILQEPLIVDDDQGLAETSLGRFTLVTNEQKHPKSSIIIDEPLALVSICHRLIEKRFLPSFVWNRMESENGKGPEGLTLVALIRLFQNEINLGYLFNFAKDPSQWFLLKAQIISKTAKGYIEYQGTLHEVDRQVPPFRAQNPDDVTNWLTSNSSPAWCIPDPMMGPDLMTRVKLSNGDIVLVVVWVKYWEFGASKDESLQAEDTATVIRSLTPSEWFSNTRARSATTIEEGQVKAMLSEVNKLNLLRVIVTRSSGFWLDLDSQEVRSSVAADEHPLATIGLLHIAQAFSEATRSHESVHGLKVEQVNDALESP</sequence>
<evidence type="ECO:0000313" key="1">
    <source>
        <dbReference type="EMBL" id="CCA75362.1"/>
    </source>
</evidence>
<organism evidence="1 2">
    <name type="scientific">Serendipita indica (strain DSM 11827)</name>
    <name type="common">Root endophyte fungus</name>
    <name type="synonym">Piriformospora indica</name>
    <dbReference type="NCBI Taxonomy" id="1109443"/>
    <lineage>
        <taxon>Eukaryota</taxon>
        <taxon>Fungi</taxon>
        <taxon>Dikarya</taxon>
        <taxon>Basidiomycota</taxon>
        <taxon>Agaricomycotina</taxon>
        <taxon>Agaricomycetes</taxon>
        <taxon>Sebacinales</taxon>
        <taxon>Serendipitaceae</taxon>
        <taxon>Serendipita</taxon>
    </lineage>
</organism>
<protein>
    <submittedName>
        <fullName evidence="1">Uncharacterized protein</fullName>
    </submittedName>
</protein>
<name>G4TVL9_SERID</name>
<dbReference type="InParanoid" id="G4TVL9"/>
<comment type="caution">
    <text evidence="1">The sequence shown here is derived from an EMBL/GenBank/DDBJ whole genome shotgun (WGS) entry which is preliminary data.</text>
</comment>
<accession>G4TVL9</accession>
<dbReference type="AlphaFoldDB" id="G4TVL9"/>
<evidence type="ECO:0000313" key="2">
    <source>
        <dbReference type="Proteomes" id="UP000007148"/>
    </source>
</evidence>
<keyword evidence="2" id="KW-1185">Reference proteome</keyword>
<dbReference type="Proteomes" id="UP000007148">
    <property type="component" value="Unassembled WGS sequence"/>
</dbReference>
<gene>
    <name evidence="1" type="ORF">PIIN_09346</name>
</gene>
<reference evidence="1 2" key="1">
    <citation type="journal article" date="2011" name="PLoS Pathog.">
        <title>Endophytic Life Strategies Decoded by Genome and Transcriptome Analyses of the Mutualistic Root Symbiont Piriformospora indica.</title>
        <authorList>
            <person name="Zuccaro A."/>
            <person name="Lahrmann U."/>
            <person name="Guldener U."/>
            <person name="Langen G."/>
            <person name="Pfiffi S."/>
            <person name="Biedenkopf D."/>
            <person name="Wong P."/>
            <person name="Samans B."/>
            <person name="Grimm C."/>
            <person name="Basiewicz M."/>
            <person name="Murat C."/>
            <person name="Martin F."/>
            <person name="Kogel K.H."/>
        </authorList>
    </citation>
    <scope>NUCLEOTIDE SEQUENCE [LARGE SCALE GENOMIC DNA]</scope>
    <source>
        <strain evidence="1 2">DSM 11827</strain>
    </source>
</reference>
<dbReference type="OrthoDB" id="2393824at2759"/>